<dbReference type="InterPro" id="IPR001789">
    <property type="entry name" value="Sig_transdc_resp-reg_receiver"/>
</dbReference>
<dbReference type="PROSITE" id="PS50887">
    <property type="entry name" value="GGDEF"/>
    <property type="match status" value="1"/>
</dbReference>
<dbReference type="CDD" id="cd00156">
    <property type="entry name" value="REC"/>
    <property type="match status" value="2"/>
</dbReference>
<dbReference type="InterPro" id="IPR011006">
    <property type="entry name" value="CheY-like_superfamily"/>
</dbReference>
<dbReference type="PANTHER" id="PTHR45138">
    <property type="entry name" value="REGULATORY COMPONENTS OF SENSORY TRANSDUCTION SYSTEM"/>
    <property type="match status" value="1"/>
</dbReference>
<dbReference type="FunFam" id="3.30.70.270:FF:000001">
    <property type="entry name" value="Diguanylate cyclase domain protein"/>
    <property type="match status" value="1"/>
</dbReference>
<gene>
    <name evidence="4" type="ORF">SAMN04490247_3253</name>
</gene>
<proteinExistence type="predicted"/>
<dbReference type="Pfam" id="PF00990">
    <property type="entry name" value="GGDEF"/>
    <property type="match status" value="1"/>
</dbReference>
<dbReference type="InterPro" id="IPR029787">
    <property type="entry name" value="Nucleotide_cyclase"/>
</dbReference>
<dbReference type="RefSeq" id="WP_093194883.1">
    <property type="nucleotide sequence ID" value="NZ_FNEV01000017.1"/>
</dbReference>
<dbReference type="GO" id="GO:0005886">
    <property type="term" value="C:plasma membrane"/>
    <property type="evidence" value="ECO:0007669"/>
    <property type="project" value="TreeGrafter"/>
</dbReference>
<evidence type="ECO:0000259" key="2">
    <source>
        <dbReference type="PROSITE" id="PS50110"/>
    </source>
</evidence>
<protein>
    <submittedName>
        <fullName evidence="4">Diguanylate cyclase (GGDEF) domain-containing protein</fullName>
    </submittedName>
</protein>
<dbReference type="GO" id="GO:0043709">
    <property type="term" value="P:cell adhesion involved in single-species biofilm formation"/>
    <property type="evidence" value="ECO:0007669"/>
    <property type="project" value="TreeGrafter"/>
</dbReference>
<reference evidence="5" key="1">
    <citation type="submission" date="2016-10" db="EMBL/GenBank/DDBJ databases">
        <authorList>
            <person name="Varghese N."/>
            <person name="Submissions S."/>
        </authorList>
    </citation>
    <scope>NUCLEOTIDE SEQUENCE [LARGE SCALE GENOMIC DNA]</scope>
    <source>
        <strain evidence="5">DSM 4771</strain>
    </source>
</reference>
<dbReference type="SMART" id="SM00448">
    <property type="entry name" value="REC"/>
    <property type="match status" value="2"/>
</dbReference>
<dbReference type="GO" id="GO:1902201">
    <property type="term" value="P:negative regulation of bacterial-type flagellum-dependent cell motility"/>
    <property type="evidence" value="ECO:0007669"/>
    <property type="project" value="TreeGrafter"/>
</dbReference>
<dbReference type="SUPFAM" id="SSF55073">
    <property type="entry name" value="Nucleotide cyclase"/>
    <property type="match status" value="1"/>
</dbReference>
<dbReference type="PANTHER" id="PTHR45138:SF9">
    <property type="entry name" value="DIGUANYLATE CYCLASE DGCM-RELATED"/>
    <property type="match status" value="1"/>
</dbReference>
<dbReference type="Gene3D" id="3.30.70.270">
    <property type="match status" value="1"/>
</dbReference>
<feature type="domain" description="GGDEF" evidence="3">
    <location>
        <begin position="260"/>
        <end position="392"/>
    </location>
</feature>
<evidence type="ECO:0000256" key="1">
    <source>
        <dbReference type="PROSITE-ProRule" id="PRU00169"/>
    </source>
</evidence>
<dbReference type="EMBL" id="FNEV01000017">
    <property type="protein sequence ID" value="SDJ79505.1"/>
    <property type="molecule type" value="Genomic_DNA"/>
</dbReference>
<dbReference type="OrthoDB" id="9759607at2"/>
<keyword evidence="5" id="KW-1185">Reference proteome</keyword>
<keyword evidence="1" id="KW-0597">Phosphoprotein</keyword>
<evidence type="ECO:0000259" key="3">
    <source>
        <dbReference type="PROSITE" id="PS50887"/>
    </source>
</evidence>
<dbReference type="GO" id="GO:0000160">
    <property type="term" value="P:phosphorelay signal transduction system"/>
    <property type="evidence" value="ECO:0007669"/>
    <property type="project" value="InterPro"/>
</dbReference>
<dbReference type="SUPFAM" id="SSF52172">
    <property type="entry name" value="CheY-like"/>
    <property type="match status" value="2"/>
</dbReference>
<comment type="caution">
    <text evidence="1">Lacks conserved residue(s) required for the propagation of feature annotation.</text>
</comment>
<dbReference type="GO" id="GO:0052621">
    <property type="term" value="F:diguanylate cyclase activity"/>
    <property type="evidence" value="ECO:0007669"/>
    <property type="project" value="TreeGrafter"/>
</dbReference>
<feature type="domain" description="Response regulatory" evidence="2">
    <location>
        <begin position="404"/>
        <end position="528"/>
    </location>
</feature>
<dbReference type="InterPro" id="IPR000160">
    <property type="entry name" value="GGDEF_dom"/>
</dbReference>
<dbReference type="NCBIfam" id="TIGR00254">
    <property type="entry name" value="GGDEF"/>
    <property type="match status" value="1"/>
</dbReference>
<dbReference type="Proteomes" id="UP000199225">
    <property type="component" value="Unassembled WGS sequence"/>
</dbReference>
<dbReference type="PROSITE" id="PS50110">
    <property type="entry name" value="RESPONSE_REGULATORY"/>
    <property type="match status" value="2"/>
</dbReference>
<dbReference type="Gene3D" id="3.40.50.2300">
    <property type="match status" value="2"/>
</dbReference>
<dbReference type="AlphaFoldDB" id="A0A1G8WPH5"/>
<dbReference type="SMART" id="SM00267">
    <property type="entry name" value="GGDEF"/>
    <property type="match status" value="1"/>
</dbReference>
<dbReference type="STRING" id="86666.SAMN04490247_3253"/>
<name>A0A1G8WPH5_9BACI</name>
<dbReference type="InterPro" id="IPR043128">
    <property type="entry name" value="Rev_trsase/Diguanyl_cyclase"/>
</dbReference>
<evidence type="ECO:0000313" key="4">
    <source>
        <dbReference type="EMBL" id="SDJ79505.1"/>
    </source>
</evidence>
<feature type="modified residue" description="4-aspartylphosphate" evidence="1">
    <location>
        <position position="152"/>
    </location>
</feature>
<evidence type="ECO:0000313" key="5">
    <source>
        <dbReference type="Proteomes" id="UP000199225"/>
    </source>
</evidence>
<dbReference type="InterPro" id="IPR050469">
    <property type="entry name" value="Diguanylate_Cyclase"/>
</dbReference>
<dbReference type="CDD" id="cd01949">
    <property type="entry name" value="GGDEF"/>
    <property type="match status" value="1"/>
</dbReference>
<feature type="domain" description="Response regulatory" evidence="2">
    <location>
        <begin position="103"/>
        <end position="219"/>
    </location>
</feature>
<accession>A0A1G8WPH5</accession>
<dbReference type="Pfam" id="PF00072">
    <property type="entry name" value="Response_reg"/>
    <property type="match status" value="2"/>
</dbReference>
<organism evidence="4 5">
    <name type="scientific">Salimicrobium halophilum</name>
    <dbReference type="NCBI Taxonomy" id="86666"/>
    <lineage>
        <taxon>Bacteria</taxon>
        <taxon>Bacillati</taxon>
        <taxon>Bacillota</taxon>
        <taxon>Bacilli</taxon>
        <taxon>Bacillales</taxon>
        <taxon>Bacillaceae</taxon>
        <taxon>Salimicrobium</taxon>
    </lineage>
</organism>
<sequence length="533" mass="62451">MEKNQKLMWRRIDRKIDMWRGEEYITEFELLQFLEQNRAMLQSFHLEEAKRLIEQFLLFLSETSDKNWTESEWLPLLRQLQEEFTVEPSRENPSQPSQEKQPLLLIIDDDMEFITYMKNYLETNGYQVIVALTGRKGLELFYEVHPDLVLLDYVLPDIDGISLLTQIVEKARNEFTPIMMVSAHVSNEHKTLSYNLGVWDFIGKPINKDIFLPFLNNRLSYSRQILKQTLQDELTGAYNRKFMERELTNQLELCTEQKDYCFSLAMVDLDHFKSINDTYGHHMGDQVLERFVDVFQKLKDPDDTISRYGGEEFTILFPTTDGEEAAAKLQKWREKFSGIAFVSGNEEFHVHFSAGITETTSMSHGKEILEQADKALYHAKHSGRNRTSLYSTVLEDIEPEEELHLVVVDEDPRARKAMTDYFTTHPFVGEKPLKVKTFETGEQLLKSRWYDSETDYVLLVDMAGQRKDDIELITQIRNSYPTGNIAITILTEDVETERMEQALRADVDDYIVKPFEAEEIKTRLDVLVERMFD</sequence>